<feature type="domain" description="ATP-grasp" evidence="2">
    <location>
        <begin position="128"/>
        <end position="315"/>
    </location>
</feature>
<dbReference type="AlphaFoldDB" id="A0A398CJQ5"/>
<dbReference type="PROSITE" id="PS50975">
    <property type="entry name" value="ATP_GRASP"/>
    <property type="match status" value="1"/>
</dbReference>
<keyword evidence="1" id="KW-0547">Nucleotide-binding</keyword>
<keyword evidence="1" id="KW-0067">ATP-binding</keyword>
<dbReference type="InterPro" id="IPR011761">
    <property type="entry name" value="ATP-grasp"/>
</dbReference>
<name>A0A398CJQ5_9BACL</name>
<sequence>MTIEHFSDDIRLTILLTGGRAPVTLELARSFHSAGHRVLVAESARYHLCRVSRAVERSFQVPPPNENTKSYLDAIESIVTSERVDVIIPTCEEIFFIAKGLDRLRRHCTVWAAPTEQLGELHDKWRFVLLAERLGLTTPQSKLIRTREEWQALAEAERLNDDLVLKPAYSRFASQVLFLAKEHSHAKRRQVLSNIISAAVPKTPWIAQRHVYGRHICTYSVAYEGDLIAHAAYPCQYRVGQGATVYFKPLEHKAAQKWVRKLVKAIRFTGQIAFDFIEEEDGGLYALECNPRATSGVHLFGEDGGLVQAFLRPQELRESGAVLTPKPSNGAMLAPAMFASGIGGIRSFRELRSWHQAFRSARDVVFSRKDMQPSVEQLRVLIDAWRTSRARGIKLVHATTIDIEWNGDA</sequence>
<dbReference type="Proteomes" id="UP000266340">
    <property type="component" value="Unassembled WGS sequence"/>
</dbReference>
<dbReference type="GO" id="GO:0046872">
    <property type="term" value="F:metal ion binding"/>
    <property type="evidence" value="ECO:0007669"/>
    <property type="project" value="InterPro"/>
</dbReference>
<dbReference type="GO" id="GO:0005524">
    <property type="term" value="F:ATP binding"/>
    <property type="evidence" value="ECO:0007669"/>
    <property type="project" value="UniProtKB-UniRule"/>
</dbReference>
<comment type="caution">
    <text evidence="3">The sequence shown here is derived from an EMBL/GenBank/DDBJ whole genome shotgun (WGS) entry which is preliminary data.</text>
</comment>
<organism evidence="3 4">
    <name type="scientific">Cohnella faecalis</name>
    <dbReference type="NCBI Taxonomy" id="2315694"/>
    <lineage>
        <taxon>Bacteria</taxon>
        <taxon>Bacillati</taxon>
        <taxon>Bacillota</taxon>
        <taxon>Bacilli</taxon>
        <taxon>Bacillales</taxon>
        <taxon>Paenibacillaceae</taxon>
        <taxon>Cohnella</taxon>
    </lineage>
</organism>
<dbReference type="Gene3D" id="3.30.470.20">
    <property type="entry name" value="ATP-grasp fold, B domain"/>
    <property type="match status" value="1"/>
</dbReference>
<dbReference type="Gene3D" id="3.40.50.20">
    <property type="match status" value="1"/>
</dbReference>
<evidence type="ECO:0000259" key="2">
    <source>
        <dbReference type="PROSITE" id="PS50975"/>
    </source>
</evidence>
<dbReference type="OrthoDB" id="40611at2"/>
<reference evidence="3 4" key="1">
    <citation type="submission" date="2018-09" db="EMBL/GenBank/DDBJ databases">
        <title>Cohnella cavernae sp. nov., isolated from a karst cave.</title>
        <authorList>
            <person name="Zhu H."/>
        </authorList>
    </citation>
    <scope>NUCLEOTIDE SEQUENCE [LARGE SCALE GENOMIC DNA]</scope>
    <source>
        <strain evidence="3 4">K2E09-144</strain>
    </source>
</reference>
<dbReference type="EMBL" id="QXJM01000039">
    <property type="protein sequence ID" value="RIE02933.1"/>
    <property type="molecule type" value="Genomic_DNA"/>
</dbReference>
<evidence type="ECO:0000313" key="4">
    <source>
        <dbReference type="Proteomes" id="UP000266340"/>
    </source>
</evidence>
<protein>
    <submittedName>
        <fullName evidence="3">ATP-grasp domain-containing protein</fullName>
    </submittedName>
</protein>
<dbReference type="RefSeq" id="WP_119150960.1">
    <property type="nucleotide sequence ID" value="NZ_JBHSOV010000027.1"/>
</dbReference>
<gene>
    <name evidence="3" type="ORF">D3H35_20200</name>
</gene>
<accession>A0A398CJQ5</accession>
<evidence type="ECO:0000313" key="3">
    <source>
        <dbReference type="EMBL" id="RIE02933.1"/>
    </source>
</evidence>
<proteinExistence type="predicted"/>
<dbReference type="SUPFAM" id="SSF56059">
    <property type="entry name" value="Glutathione synthetase ATP-binding domain-like"/>
    <property type="match status" value="1"/>
</dbReference>
<keyword evidence="4" id="KW-1185">Reference proteome</keyword>
<evidence type="ECO:0000256" key="1">
    <source>
        <dbReference type="PROSITE-ProRule" id="PRU00409"/>
    </source>
</evidence>